<gene>
    <name evidence="3" type="ORF">ACFPCY_03600</name>
</gene>
<keyword evidence="2" id="KW-0472">Membrane</keyword>
<evidence type="ECO:0000256" key="2">
    <source>
        <dbReference type="SAM" id="Phobius"/>
    </source>
</evidence>
<feature type="transmembrane region" description="Helical" evidence="2">
    <location>
        <begin position="61"/>
        <end position="82"/>
    </location>
</feature>
<dbReference type="RefSeq" id="WP_378252096.1">
    <property type="nucleotide sequence ID" value="NZ_JBHSIT010000001.1"/>
</dbReference>
<evidence type="ECO:0000256" key="1">
    <source>
        <dbReference type="SAM" id="MobiDB-lite"/>
    </source>
</evidence>
<feature type="compositionally biased region" description="Low complexity" evidence="1">
    <location>
        <begin position="37"/>
        <end position="51"/>
    </location>
</feature>
<feature type="region of interest" description="Disordered" evidence="1">
    <location>
        <begin position="208"/>
        <end position="229"/>
    </location>
</feature>
<comment type="caution">
    <text evidence="3">The sequence shown here is derived from an EMBL/GenBank/DDBJ whole genome shotgun (WGS) entry which is preliminary data.</text>
</comment>
<accession>A0ABV9TQK4</accession>
<sequence>MSGANGDWRNDLTRPDYPLPQRPADAPFTPAPGPAAGPGASPVSGPSAPKPAGGATGWHRLHYPVGVFLLAYGLASTVAAAVSWSDRRDQVASYLDSGVASGVLAGVKGLELLLVLITAFGLVRRRDVWFLPPLACWMAGFGVLAVLDVLRGKWGGLAEHVAYLLLFGVLLFVSYGLGVKARIGGGGSGDGGSLSRTQELALAALNRIPRPAAPPSRPAGPQFSRPPTH</sequence>
<evidence type="ECO:0000313" key="4">
    <source>
        <dbReference type="Proteomes" id="UP001595872"/>
    </source>
</evidence>
<name>A0ABV9TQK4_9ACTN</name>
<keyword evidence="2" id="KW-1133">Transmembrane helix</keyword>
<feature type="transmembrane region" description="Helical" evidence="2">
    <location>
        <begin position="103"/>
        <end position="123"/>
    </location>
</feature>
<dbReference type="EMBL" id="JBHSIT010000001">
    <property type="protein sequence ID" value="MFC4906393.1"/>
    <property type="molecule type" value="Genomic_DNA"/>
</dbReference>
<proteinExistence type="predicted"/>
<keyword evidence="2" id="KW-0812">Transmembrane</keyword>
<evidence type="ECO:0000313" key="3">
    <source>
        <dbReference type="EMBL" id="MFC4906393.1"/>
    </source>
</evidence>
<keyword evidence="4" id="KW-1185">Reference proteome</keyword>
<dbReference type="Proteomes" id="UP001595872">
    <property type="component" value="Unassembled WGS sequence"/>
</dbReference>
<reference evidence="4" key="1">
    <citation type="journal article" date="2019" name="Int. J. Syst. Evol. Microbiol.">
        <title>The Global Catalogue of Microorganisms (GCM) 10K type strain sequencing project: providing services to taxonomists for standard genome sequencing and annotation.</title>
        <authorList>
            <consortium name="The Broad Institute Genomics Platform"/>
            <consortium name="The Broad Institute Genome Sequencing Center for Infectious Disease"/>
            <person name="Wu L."/>
            <person name="Ma J."/>
        </authorList>
    </citation>
    <scope>NUCLEOTIDE SEQUENCE [LARGE SCALE GENOMIC DNA]</scope>
    <source>
        <strain evidence="4">KLKA75</strain>
    </source>
</reference>
<feature type="transmembrane region" description="Helical" evidence="2">
    <location>
        <begin position="161"/>
        <end position="178"/>
    </location>
</feature>
<feature type="region of interest" description="Disordered" evidence="1">
    <location>
        <begin position="1"/>
        <end position="51"/>
    </location>
</feature>
<feature type="transmembrane region" description="Helical" evidence="2">
    <location>
        <begin position="129"/>
        <end position="149"/>
    </location>
</feature>
<organism evidence="3 4">
    <name type="scientific">Actinomadura gamaensis</name>
    <dbReference type="NCBI Taxonomy" id="1763541"/>
    <lineage>
        <taxon>Bacteria</taxon>
        <taxon>Bacillati</taxon>
        <taxon>Actinomycetota</taxon>
        <taxon>Actinomycetes</taxon>
        <taxon>Streptosporangiales</taxon>
        <taxon>Thermomonosporaceae</taxon>
        <taxon>Actinomadura</taxon>
    </lineage>
</organism>
<protein>
    <submittedName>
        <fullName evidence="3">Uncharacterized protein</fullName>
    </submittedName>
</protein>